<evidence type="ECO:0000256" key="1">
    <source>
        <dbReference type="ARBA" id="ARBA00022490"/>
    </source>
</evidence>
<dbReference type="HAMAP" id="MF_00088">
    <property type="entry name" value="KhpA"/>
    <property type="match status" value="1"/>
</dbReference>
<evidence type="ECO:0000256" key="3">
    <source>
        <dbReference type="HAMAP-Rule" id="MF_00088"/>
    </source>
</evidence>
<keyword evidence="3" id="KW-0961">Cell wall biogenesis/degradation</keyword>
<accession>A0A1G1W7Q5</accession>
<comment type="subcellular location">
    <subcellularLocation>
        <location evidence="3">Cytoplasm</location>
    </subcellularLocation>
</comment>
<evidence type="ECO:0000313" key="4">
    <source>
        <dbReference type="EMBL" id="OGY23634.1"/>
    </source>
</evidence>
<dbReference type="PANTHER" id="PTHR34654:SF1">
    <property type="entry name" value="RNA-BINDING PROTEIN KHPA"/>
    <property type="match status" value="1"/>
</dbReference>
<name>A0A1G1W7Q5_9BACT</name>
<comment type="caution">
    <text evidence="4">The sequence shown here is derived from an EMBL/GenBank/DDBJ whole genome shotgun (WGS) entry which is preliminary data.</text>
</comment>
<dbReference type="Gene3D" id="3.30.300.20">
    <property type="match status" value="1"/>
</dbReference>
<organism evidence="4 5">
    <name type="scientific">Candidatus Woykebacteria bacterium RBG_13_40_7b</name>
    <dbReference type="NCBI Taxonomy" id="1802594"/>
    <lineage>
        <taxon>Bacteria</taxon>
        <taxon>Candidatus Woykeibacteriota</taxon>
    </lineage>
</organism>
<keyword evidence="1 3" id="KW-0963">Cytoplasm</keyword>
<comment type="function">
    <text evidence="3">A probable RNA chaperone. Forms a complex with KhpB which binds to cellular RNA and controls its expression. Plays a role in peptidoglycan (PG) homeostasis and cell length regulation.</text>
</comment>
<evidence type="ECO:0000313" key="5">
    <source>
        <dbReference type="Proteomes" id="UP000177103"/>
    </source>
</evidence>
<keyword evidence="3" id="KW-0143">Chaperone</keyword>
<gene>
    <name evidence="3" type="primary">khpA</name>
    <name evidence="4" type="ORF">A2Y57_03935</name>
</gene>
<dbReference type="PROSITE" id="PS50084">
    <property type="entry name" value="KH_TYPE_1"/>
    <property type="match status" value="1"/>
</dbReference>
<dbReference type="PANTHER" id="PTHR34654">
    <property type="entry name" value="UPF0109 PROTEIN SCO5592"/>
    <property type="match status" value="1"/>
</dbReference>
<dbReference type="GO" id="GO:0008360">
    <property type="term" value="P:regulation of cell shape"/>
    <property type="evidence" value="ECO:0007669"/>
    <property type="project" value="UniProtKB-KW"/>
</dbReference>
<dbReference type="EMBL" id="MHCQ01000041">
    <property type="protein sequence ID" value="OGY23634.1"/>
    <property type="molecule type" value="Genomic_DNA"/>
</dbReference>
<dbReference type="InterPro" id="IPR020627">
    <property type="entry name" value="KhpA"/>
</dbReference>
<dbReference type="GO" id="GO:0005737">
    <property type="term" value="C:cytoplasm"/>
    <property type="evidence" value="ECO:0007669"/>
    <property type="project" value="UniProtKB-SubCell"/>
</dbReference>
<proteinExistence type="inferred from homology"/>
<dbReference type="InterPro" id="IPR015946">
    <property type="entry name" value="KH_dom-like_a/b"/>
</dbReference>
<dbReference type="InterPro" id="IPR009019">
    <property type="entry name" value="KH_sf_prok-type"/>
</dbReference>
<dbReference type="AlphaFoldDB" id="A0A1G1W7Q5"/>
<sequence>MKLDDILKFILLGFIEKETDLKIKQTEVEGILNFEILLNEADVGRVIGKGGRTLKSIRNILRIVAAKEGRRVNLQIVK</sequence>
<evidence type="ECO:0000256" key="2">
    <source>
        <dbReference type="ARBA" id="ARBA00022884"/>
    </source>
</evidence>
<reference evidence="4 5" key="1">
    <citation type="journal article" date="2016" name="Nat. Commun.">
        <title>Thousands of microbial genomes shed light on interconnected biogeochemical processes in an aquifer system.</title>
        <authorList>
            <person name="Anantharaman K."/>
            <person name="Brown C.T."/>
            <person name="Hug L.A."/>
            <person name="Sharon I."/>
            <person name="Castelle C.J."/>
            <person name="Probst A.J."/>
            <person name="Thomas B.C."/>
            <person name="Singh A."/>
            <person name="Wilkins M.J."/>
            <person name="Karaoz U."/>
            <person name="Brodie E.L."/>
            <person name="Williams K.H."/>
            <person name="Hubbard S.S."/>
            <person name="Banfield J.F."/>
        </authorList>
    </citation>
    <scope>NUCLEOTIDE SEQUENCE [LARGE SCALE GENOMIC DNA]</scope>
</reference>
<dbReference type="GO" id="GO:0009252">
    <property type="term" value="P:peptidoglycan biosynthetic process"/>
    <property type="evidence" value="ECO:0007669"/>
    <property type="project" value="UniProtKB-UniRule"/>
</dbReference>
<protein>
    <recommendedName>
        <fullName evidence="3">RNA-binding protein KhpA</fullName>
    </recommendedName>
    <alternativeName>
        <fullName evidence="3">KH-domain protein A</fullName>
    </alternativeName>
</protein>
<dbReference type="GO" id="GO:0003723">
    <property type="term" value="F:RNA binding"/>
    <property type="evidence" value="ECO:0007669"/>
    <property type="project" value="UniProtKB-UniRule"/>
</dbReference>
<dbReference type="Pfam" id="PF13083">
    <property type="entry name" value="KH_KhpA-B"/>
    <property type="match status" value="1"/>
</dbReference>
<dbReference type="Proteomes" id="UP000177103">
    <property type="component" value="Unassembled WGS sequence"/>
</dbReference>
<keyword evidence="3" id="KW-0133">Cell shape</keyword>
<comment type="subunit">
    <text evidence="3">Forms a complex with KhpB.</text>
</comment>
<comment type="similarity">
    <text evidence="3">Belongs to the KhpA RNA-binding protein family.</text>
</comment>
<dbReference type="SUPFAM" id="SSF54814">
    <property type="entry name" value="Prokaryotic type KH domain (KH-domain type II)"/>
    <property type="match status" value="1"/>
</dbReference>
<dbReference type="GO" id="GO:0071555">
    <property type="term" value="P:cell wall organization"/>
    <property type="evidence" value="ECO:0007669"/>
    <property type="project" value="UniProtKB-KW"/>
</dbReference>
<keyword evidence="2 3" id="KW-0694">RNA-binding</keyword>